<evidence type="ECO:0000259" key="9">
    <source>
        <dbReference type="Pfam" id="PF20467"/>
    </source>
</evidence>
<evidence type="ECO:0000259" key="6">
    <source>
        <dbReference type="Pfam" id="PF20464"/>
    </source>
</evidence>
<dbReference type="EC" id="2.1.1.72" evidence="1"/>
<evidence type="ECO:0000259" key="8">
    <source>
        <dbReference type="Pfam" id="PF20466"/>
    </source>
</evidence>
<feature type="domain" description="MmeI-like target recognition" evidence="8">
    <location>
        <begin position="609"/>
        <end position="812"/>
    </location>
</feature>
<dbReference type="InterPro" id="IPR029063">
    <property type="entry name" value="SAM-dependent_MTases_sf"/>
</dbReference>
<dbReference type="GO" id="GO:0003676">
    <property type="term" value="F:nucleic acid binding"/>
    <property type="evidence" value="ECO:0007669"/>
    <property type="project" value="InterPro"/>
</dbReference>
<evidence type="ECO:0000313" key="11">
    <source>
        <dbReference type="EMBL" id="GAC31733.1"/>
    </source>
</evidence>
<dbReference type="InterPro" id="IPR050953">
    <property type="entry name" value="N4_N6_ade-DNA_methylase"/>
</dbReference>
<evidence type="ECO:0000313" key="12">
    <source>
        <dbReference type="Proteomes" id="UP000006322"/>
    </source>
</evidence>
<dbReference type="InterPro" id="IPR046820">
    <property type="entry name" value="MmeI_TRD"/>
</dbReference>
<keyword evidence="2" id="KW-0489">Methyltransferase</keyword>
<dbReference type="Pfam" id="PF20467">
    <property type="entry name" value="MmeI_C"/>
    <property type="match status" value="1"/>
</dbReference>
<dbReference type="GO" id="GO:0032259">
    <property type="term" value="P:methylation"/>
    <property type="evidence" value="ECO:0007669"/>
    <property type="project" value="UniProtKB-KW"/>
</dbReference>
<dbReference type="Gene3D" id="3.40.50.150">
    <property type="entry name" value="Vaccinia Virus protein VP39"/>
    <property type="match status" value="1"/>
</dbReference>
<sequence>MSAVKKLNIVDIENGLEELAKQNLSPVEYGKGLVALFAPAATTKRLGTTKANTSDFENGILWREKLHYVPCKAGELNTVIEQVKTSDKTLKAKVRLVVVNDGSNILVFDRKYNELTDCTIETVKDEPQLFLPLTGQEGFRREEENEVDIKATGKLAKLYDALIEKNPDWLEDDKRHVLNHFITQVIFCLFAEDTGIFPKDIFTKTLKNRAGSNGENATEVITGIYSVLDLNDAQRTETEGWQNEFPYVNGGLFSGDVLIPEFTPKAYRYLLEASSLDWKHINPDILGSSIQAIVDPTMRGSLGMHYTSVPNILKTLEPLFLNELRDDLLKARHSKKLINLFLERLSKIVLFDPACGSGNFLVIAYRELRKLELQAMDAVRDIEGGASMAFGFNSVISLSNFYGIEYADFAAETAKLALWIAEYQQNSRFVAAFGAEIPALPLRESGNILCANSLQVDWSAFCSSVNNQPIFLVGNPPYLGSTWMNTQQKEDMKSVFSPYTKNYKTLDYVCAWFLKGAKFLSSFNAKMAFVATNSITQGSQVATLWPIVFDFELEIFFAYKSFKWSNNASNNAAVICVIVGVQQQSDDAKVIFEENDYKNASNINGYLLDAPNIVIQASQKPINRMPLMQKGNQPTDGGNLILSEDEKNNLVSSFPELDSYIKKIVGSKEIINGGHRYCLWFSDADLDFALNHRGISTRIAAVREMRLNSPDLGTRKMANKPHMFRESRTSELTLGIPSVSSENRAYLPAEIFNSSTILTNLALAIYDAQLWHFSVIVSKIHYIWITTVCGRLKTDFRYSSTLGWHTFPIPELNQCQKESLIESARKILLIRESYYPKNIAELYDRKNMPEDLRQAHQDNDELLESFYQNKPFVTDEDRLAHLFARYVEMTKGVDQ</sequence>
<organism evidence="11 12">
    <name type="scientific">Paraglaciecola polaris LMG 21857</name>
    <dbReference type="NCBI Taxonomy" id="1129793"/>
    <lineage>
        <taxon>Bacteria</taxon>
        <taxon>Pseudomonadati</taxon>
        <taxon>Pseudomonadota</taxon>
        <taxon>Gammaproteobacteria</taxon>
        <taxon>Alteromonadales</taxon>
        <taxon>Alteromonadaceae</taxon>
        <taxon>Paraglaciecola</taxon>
    </lineage>
</organism>
<gene>
    <name evidence="11" type="ORF">GPLA_0817</name>
</gene>
<feature type="domain" description="MmeI-like C-terminal" evidence="9">
    <location>
        <begin position="815"/>
        <end position="892"/>
    </location>
</feature>
<dbReference type="SUPFAM" id="SSF53335">
    <property type="entry name" value="S-adenosyl-L-methionine-dependent methyltransferases"/>
    <property type="match status" value="1"/>
</dbReference>
<dbReference type="Pfam" id="PF20473">
    <property type="entry name" value="MmeI_Mtase"/>
    <property type="match status" value="1"/>
</dbReference>
<dbReference type="InterPro" id="IPR046817">
    <property type="entry name" value="MmeI_N"/>
</dbReference>
<dbReference type="InterPro" id="IPR046818">
    <property type="entry name" value="MmeI_C"/>
</dbReference>
<dbReference type="Pfam" id="PF20465">
    <property type="entry name" value="MmeI_hel"/>
    <property type="match status" value="1"/>
</dbReference>
<feature type="domain" description="MmeI-like helicase spacer" evidence="7">
    <location>
        <begin position="176"/>
        <end position="253"/>
    </location>
</feature>
<evidence type="ECO:0000256" key="3">
    <source>
        <dbReference type="ARBA" id="ARBA00022679"/>
    </source>
</evidence>
<dbReference type="EMBL" id="BAER01000023">
    <property type="protein sequence ID" value="GAC31733.1"/>
    <property type="molecule type" value="Genomic_DNA"/>
</dbReference>
<evidence type="ECO:0000256" key="2">
    <source>
        <dbReference type="ARBA" id="ARBA00022603"/>
    </source>
</evidence>
<dbReference type="PANTHER" id="PTHR33841:SF1">
    <property type="entry name" value="DNA METHYLTRANSFERASE A"/>
    <property type="match status" value="1"/>
</dbReference>
<dbReference type="Pfam" id="PF20464">
    <property type="entry name" value="MmeI_N"/>
    <property type="match status" value="1"/>
</dbReference>
<evidence type="ECO:0000256" key="4">
    <source>
        <dbReference type="ARBA" id="ARBA00022691"/>
    </source>
</evidence>
<dbReference type="GO" id="GO:0009007">
    <property type="term" value="F:site-specific DNA-methyltransferase (adenine-specific) activity"/>
    <property type="evidence" value="ECO:0007669"/>
    <property type="project" value="UniProtKB-EC"/>
</dbReference>
<dbReference type="InterPro" id="IPR046819">
    <property type="entry name" value="MmeI_hel"/>
</dbReference>
<dbReference type="AlphaFoldDB" id="K6ZSC2"/>
<accession>K6ZSC2</accession>
<dbReference type="InterPro" id="IPR046816">
    <property type="entry name" value="MmeI_Mtase"/>
</dbReference>
<dbReference type="PROSITE" id="PS00092">
    <property type="entry name" value="N6_MTASE"/>
    <property type="match status" value="1"/>
</dbReference>
<keyword evidence="3" id="KW-0808">Transferase</keyword>
<evidence type="ECO:0000259" key="7">
    <source>
        <dbReference type="Pfam" id="PF20465"/>
    </source>
</evidence>
<dbReference type="RefSeq" id="WP_007103537.1">
    <property type="nucleotide sequence ID" value="NZ_BAER01000023.1"/>
</dbReference>
<reference evidence="12" key="1">
    <citation type="journal article" date="2014" name="Environ. Microbiol.">
        <title>Comparative genomics of the marine bacterial genus Glaciecola reveals the high degree of genomic diversity and genomic characteristic for cold adaptation.</title>
        <authorList>
            <person name="Qin Q.L."/>
            <person name="Xie B.B."/>
            <person name="Yu Y."/>
            <person name="Shu Y.L."/>
            <person name="Rong J.C."/>
            <person name="Zhang Y.J."/>
            <person name="Zhao D.L."/>
            <person name="Chen X.L."/>
            <person name="Zhang X.Y."/>
            <person name="Chen B."/>
            <person name="Zhou B.C."/>
            <person name="Zhang Y.Z."/>
        </authorList>
    </citation>
    <scope>NUCLEOTIDE SEQUENCE [LARGE SCALE GENOMIC DNA]</scope>
    <source>
        <strain evidence="12">LMG 21857</strain>
    </source>
</reference>
<dbReference type="OrthoDB" id="9782445at2"/>
<feature type="domain" description="MmeI-like N-terminal" evidence="6">
    <location>
        <begin position="51"/>
        <end position="164"/>
    </location>
</feature>
<dbReference type="STRING" id="1129793.GPLA_0817"/>
<dbReference type="Proteomes" id="UP000006322">
    <property type="component" value="Unassembled WGS sequence"/>
</dbReference>
<dbReference type="InterPro" id="IPR002052">
    <property type="entry name" value="DNA_methylase_N6_adenine_CS"/>
</dbReference>
<keyword evidence="4" id="KW-0949">S-adenosyl-L-methionine</keyword>
<dbReference type="PANTHER" id="PTHR33841">
    <property type="entry name" value="DNA METHYLTRANSFERASE YEEA-RELATED"/>
    <property type="match status" value="1"/>
</dbReference>
<comment type="caution">
    <text evidence="11">The sequence shown here is derived from an EMBL/GenBank/DDBJ whole genome shotgun (WGS) entry which is preliminary data.</text>
</comment>
<feature type="domain" description="MmeI-like DNA-methyltransferase" evidence="10">
    <location>
        <begin position="331"/>
        <end position="592"/>
    </location>
</feature>
<name>K6ZSC2_9ALTE</name>
<dbReference type="Pfam" id="PF20466">
    <property type="entry name" value="MmeI_TRD"/>
    <property type="match status" value="1"/>
</dbReference>
<proteinExistence type="predicted"/>
<evidence type="ECO:0000256" key="1">
    <source>
        <dbReference type="ARBA" id="ARBA00011900"/>
    </source>
</evidence>
<evidence type="ECO:0000256" key="5">
    <source>
        <dbReference type="ARBA" id="ARBA00047942"/>
    </source>
</evidence>
<comment type="catalytic activity">
    <reaction evidence="5">
        <text>a 2'-deoxyadenosine in DNA + S-adenosyl-L-methionine = an N(6)-methyl-2'-deoxyadenosine in DNA + S-adenosyl-L-homocysteine + H(+)</text>
        <dbReference type="Rhea" id="RHEA:15197"/>
        <dbReference type="Rhea" id="RHEA-COMP:12418"/>
        <dbReference type="Rhea" id="RHEA-COMP:12419"/>
        <dbReference type="ChEBI" id="CHEBI:15378"/>
        <dbReference type="ChEBI" id="CHEBI:57856"/>
        <dbReference type="ChEBI" id="CHEBI:59789"/>
        <dbReference type="ChEBI" id="CHEBI:90615"/>
        <dbReference type="ChEBI" id="CHEBI:90616"/>
        <dbReference type="EC" id="2.1.1.72"/>
    </reaction>
</comment>
<evidence type="ECO:0000259" key="10">
    <source>
        <dbReference type="Pfam" id="PF20473"/>
    </source>
</evidence>
<keyword evidence="12" id="KW-1185">Reference proteome</keyword>
<protein>
    <recommendedName>
        <fullName evidence="1">site-specific DNA-methyltransferase (adenine-specific)</fullName>
        <ecNumber evidence="1">2.1.1.72</ecNumber>
    </recommendedName>
</protein>